<comment type="similarity">
    <text evidence="2">Belongs to the CPA3 antiporters (TC 2.A.63) subunit E family.</text>
</comment>
<dbReference type="RefSeq" id="WP_348395833.1">
    <property type="nucleotide sequence ID" value="NZ_CP136600.1"/>
</dbReference>
<name>A0ABZ0GMW9_9GAMM</name>
<evidence type="ECO:0000256" key="5">
    <source>
        <dbReference type="ARBA" id="ARBA00022989"/>
    </source>
</evidence>
<comment type="subcellular location">
    <subcellularLocation>
        <location evidence="1">Cell membrane</location>
        <topology evidence="1">Multi-pass membrane protein</topology>
    </subcellularLocation>
</comment>
<keyword evidence="5 7" id="KW-1133">Transmembrane helix</keyword>
<organism evidence="8 9">
    <name type="scientific">Thalassotalea fonticola</name>
    <dbReference type="NCBI Taxonomy" id="3065649"/>
    <lineage>
        <taxon>Bacteria</taxon>
        <taxon>Pseudomonadati</taxon>
        <taxon>Pseudomonadota</taxon>
        <taxon>Gammaproteobacteria</taxon>
        <taxon>Alteromonadales</taxon>
        <taxon>Colwelliaceae</taxon>
        <taxon>Thalassotalea</taxon>
    </lineage>
</organism>
<evidence type="ECO:0000256" key="7">
    <source>
        <dbReference type="SAM" id="Phobius"/>
    </source>
</evidence>
<gene>
    <name evidence="8" type="ORF">RI844_16970</name>
</gene>
<dbReference type="Proteomes" id="UP001301442">
    <property type="component" value="Chromosome"/>
</dbReference>
<evidence type="ECO:0000313" key="8">
    <source>
        <dbReference type="EMBL" id="WOH37039.1"/>
    </source>
</evidence>
<dbReference type="InterPro" id="IPR002758">
    <property type="entry name" value="Cation_antiport_E"/>
</dbReference>
<evidence type="ECO:0000313" key="9">
    <source>
        <dbReference type="Proteomes" id="UP001301442"/>
    </source>
</evidence>
<keyword evidence="3" id="KW-1003">Cell membrane</keyword>
<dbReference type="EMBL" id="CP136600">
    <property type="protein sequence ID" value="WOH37039.1"/>
    <property type="molecule type" value="Genomic_DNA"/>
</dbReference>
<dbReference type="PANTHER" id="PTHR34584">
    <property type="entry name" value="NA(+)/H(+) ANTIPORTER SUBUNIT E1"/>
    <property type="match status" value="1"/>
</dbReference>
<evidence type="ECO:0000256" key="4">
    <source>
        <dbReference type="ARBA" id="ARBA00022692"/>
    </source>
</evidence>
<feature type="transmembrane region" description="Helical" evidence="7">
    <location>
        <begin position="20"/>
        <end position="41"/>
    </location>
</feature>
<reference evidence="8 9" key="1">
    <citation type="submission" date="2023-09" db="EMBL/GenBank/DDBJ databases">
        <authorList>
            <person name="Qi X."/>
        </authorList>
    </citation>
    <scope>NUCLEOTIDE SEQUENCE [LARGE SCALE GENOMIC DNA]</scope>
    <source>
        <strain evidence="8 9">S1-1</strain>
    </source>
</reference>
<evidence type="ECO:0000256" key="2">
    <source>
        <dbReference type="ARBA" id="ARBA00006228"/>
    </source>
</evidence>
<protein>
    <submittedName>
        <fullName evidence="8">Na+/H+ antiporter subunit E</fullName>
    </submittedName>
</protein>
<dbReference type="PANTHER" id="PTHR34584:SF1">
    <property type="entry name" value="NA(+)_H(+) ANTIPORTER SUBUNIT E1"/>
    <property type="match status" value="1"/>
</dbReference>
<keyword evidence="4 7" id="KW-0812">Transmembrane</keyword>
<evidence type="ECO:0000256" key="3">
    <source>
        <dbReference type="ARBA" id="ARBA00022475"/>
    </source>
</evidence>
<keyword evidence="6 7" id="KW-0472">Membrane</keyword>
<dbReference type="Pfam" id="PF01899">
    <property type="entry name" value="MNHE"/>
    <property type="match status" value="1"/>
</dbReference>
<keyword evidence="9" id="KW-1185">Reference proteome</keyword>
<proteinExistence type="inferred from homology"/>
<accession>A0ABZ0GMW9</accession>
<evidence type="ECO:0000256" key="1">
    <source>
        <dbReference type="ARBA" id="ARBA00004651"/>
    </source>
</evidence>
<sequence>MKRHTISLFVTLAAFWLLNSGHYSALILLLAAASIILVLIISHQMDVVDHESQPLYLTRNIFGYYLWLIKEIIQANIKVVKHIWLGKESISPTLKKIKINQKTDMGKVIYANSITLTPGTVTIDLVDDEIIVHALLSMDIESLQAGEMDRRVCLLEH</sequence>
<evidence type="ECO:0000256" key="6">
    <source>
        <dbReference type="ARBA" id="ARBA00023136"/>
    </source>
</evidence>